<dbReference type="AlphaFoldDB" id="A0AAD4WJM1"/>
<accession>A0AAD4WJM1</accession>
<reference evidence="1 2" key="1">
    <citation type="journal article" date="2022" name="G3 (Bethesda)">
        <title>Whole-genome sequence and methylome profiling of the almond [Prunus dulcis (Mill.) D.A. Webb] cultivar 'Nonpareil'.</title>
        <authorList>
            <person name="D'Amico-Willman K.M."/>
            <person name="Ouma W.Z."/>
            <person name="Meulia T."/>
            <person name="Sideli G.M."/>
            <person name="Gradziel T.M."/>
            <person name="Fresnedo-Ramirez J."/>
        </authorList>
    </citation>
    <scope>NUCLEOTIDE SEQUENCE [LARGE SCALE GENOMIC DNA]</scope>
    <source>
        <strain evidence="1">Clone GOH B32 T37-40</strain>
    </source>
</reference>
<protein>
    <submittedName>
        <fullName evidence="1">Uncharacterized protein</fullName>
    </submittedName>
</protein>
<evidence type="ECO:0000313" key="2">
    <source>
        <dbReference type="Proteomes" id="UP001054821"/>
    </source>
</evidence>
<evidence type="ECO:0000313" key="1">
    <source>
        <dbReference type="EMBL" id="KAI5344720.1"/>
    </source>
</evidence>
<dbReference type="PANTHER" id="PTHR33116">
    <property type="entry name" value="REVERSE TRANSCRIPTASE ZINC-BINDING DOMAIN-CONTAINING PROTEIN-RELATED-RELATED"/>
    <property type="match status" value="1"/>
</dbReference>
<organism evidence="1 2">
    <name type="scientific">Prunus dulcis</name>
    <name type="common">Almond</name>
    <name type="synonym">Amygdalus dulcis</name>
    <dbReference type="NCBI Taxonomy" id="3755"/>
    <lineage>
        <taxon>Eukaryota</taxon>
        <taxon>Viridiplantae</taxon>
        <taxon>Streptophyta</taxon>
        <taxon>Embryophyta</taxon>
        <taxon>Tracheophyta</taxon>
        <taxon>Spermatophyta</taxon>
        <taxon>Magnoliopsida</taxon>
        <taxon>eudicotyledons</taxon>
        <taxon>Gunneridae</taxon>
        <taxon>Pentapetalae</taxon>
        <taxon>rosids</taxon>
        <taxon>fabids</taxon>
        <taxon>Rosales</taxon>
        <taxon>Rosaceae</taxon>
        <taxon>Amygdaloideae</taxon>
        <taxon>Amygdaleae</taxon>
        <taxon>Prunus</taxon>
    </lineage>
</organism>
<keyword evidence="2" id="KW-1185">Reference proteome</keyword>
<dbReference type="Proteomes" id="UP001054821">
    <property type="component" value="Chromosome 2"/>
</dbReference>
<dbReference type="PANTHER" id="PTHR33116:SF70">
    <property type="entry name" value="NON-LTR RETROELEMENT REVERSE TRANSCRIPTASE-LIKE PROTEIN"/>
    <property type="match status" value="1"/>
</dbReference>
<proteinExistence type="predicted"/>
<dbReference type="EMBL" id="JAJFAZ020000002">
    <property type="protein sequence ID" value="KAI5344720.1"/>
    <property type="molecule type" value="Genomic_DNA"/>
</dbReference>
<name>A0AAD4WJM1_PRUDU</name>
<sequence length="93" mass="10419">MPLLHSRVTKVTYSNLVDKVHARQASWKSKILSATRRATLIQAITSAIAVYAMQTSKLPMSICEDLDKVNRNFFWGGSEKKHKVHFVSVGSCV</sequence>
<comment type="caution">
    <text evidence="1">The sequence shown here is derived from an EMBL/GenBank/DDBJ whole genome shotgun (WGS) entry which is preliminary data.</text>
</comment>
<gene>
    <name evidence="1" type="ORF">L3X38_012597</name>
</gene>